<evidence type="ECO:0000313" key="2">
    <source>
        <dbReference type="Proteomes" id="UP000030491"/>
    </source>
</evidence>
<dbReference type="Proteomes" id="UP000030491">
    <property type="component" value="Unassembled WGS sequence"/>
</dbReference>
<dbReference type="Gene3D" id="3.90.660.10">
    <property type="match status" value="1"/>
</dbReference>
<sequence>MLLNSLDKKSFIPRLNFLIYTNKNYSYKDSYTKKNRYFYLKGNLENKYKFERIFFQLQDKNRLGIVLHSKNIDFLNSYINAKYEDLFKQKIFKYFNELFDNNPSINKLTCNEKISIMQWRASQPSEFSVPLSLQFSRKYRIGFCGDWFEGEGFGRIEGSILSALLLVNKFKT</sequence>
<comment type="caution">
    <text evidence="1">The sequence shown here is derived from an EMBL/GenBank/DDBJ whole genome shotgun (WGS) entry which is preliminary data.</text>
</comment>
<dbReference type="InterPro" id="IPR036188">
    <property type="entry name" value="FAD/NAD-bd_sf"/>
</dbReference>
<proteinExistence type="predicted"/>
<reference evidence="2" key="1">
    <citation type="journal article" date="2014" name="Sci. Data">
        <title>Genomes of diverse isolates of the marine cyanobacterium Prochlorococcus.</title>
        <authorList>
            <person name="Biller S."/>
            <person name="Berube P."/>
            <person name="Thompson J."/>
            <person name="Kelly L."/>
            <person name="Roggensack S."/>
            <person name="Awad L."/>
            <person name="Roache-Johnson K."/>
            <person name="Ding H."/>
            <person name="Giovannoni S.J."/>
            <person name="Moore L.R."/>
            <person name="Chisholm S.W."/>
        </authorList>
    </citation>
    <scope>NUCLEOTIDE SEQUENCE [LARGE SCALE GENOMIC DNA]</scope>
</reference>
<dbReference type="Gene3D" id="3.50.50.60">
    <property type="entry name" value="FAD/NAD(P)-binding domain"/>
    <property type="match status" value="1"/>
</dbReference>
<name>A0A0A1ZPQ4_PROMR</name>
<organism evidence="1 2">
    <name type="scientific">Prochlorococcus marinus str. MIT 9116</name>
    <dbReference type="NCBI Taxonomy" id="167544"/>
    <lineage>
        <taxon>Bacteria</taxon>
        <taxon>Bacillati</taxon>
        <taxon>Cyanobacteriota</taxon>
        <taxon>Cyanophyceae</taxon>
        <taxon>Synechococcales</taxon>
        <taxon>Prochlorococcaceae</taxon>
        <taxon>Prochlorococcus</taxon>
    </lineage>
</organism>
<dbReference type="AlphaFoldDB" id="A0A0A1ZPQ4"/>
<protein>
    <recommendedName>
        <fullName evidence="3">Amine oxidase domain-containing protein</fullName>
    </recommendedName>
</protein>
<gene>
    <name evidence="1" type="ORF">EU93_1685</name>
</gene>
<dbReference type="RefSeq" id="WP_241432574.1">
    <property type="nucleotide sequence ID" value="NZ_JNAJ01000017.1"/>
</dbReference>
<dbReference type="EMBL" id="JNAJ01000017">
    <property type="protein sequence ID" value="KGF90511.1"/>
    <property type="molecule type" value="Genomic_DNA"/>
</dbReference>
<evidence type="ECO:0008006" key="3">
    <source>
        <dbReference type="Google" id="ProtNLM"/>
    </source>
</evidence>
<accession>A0A0A1ZPQ4</accession>
<evidence type="ECO:0000313" key="1">
    <source>
        <dbReference type="EMBL" id="KGF90511.1"/>
    </source>
</evidence>